<reference evidence="2 3" key="1">
    <citation type="submission" date="2020-02" db="EMBL/GenBank/DDBJ databases">
        <title>A chromosome-scale genome assembly of the black bullhead catfish (Ameiurus melas).</title>
        <authorList>
            <person name="Wen M."/>
            <person name="Zham M."/>
            <person name="Cabau C."/>
            <person name="Klopp C."/>
            <person name="Donnadieu C."/>
            <person name="Roques C."/>
            <person name="Bouchez O."/>
            <person name="Lampietro C."/>
            <person name="Jouanno E."/>
            <person name="Herpin A."/>
            <person name="Louis A."/>
            <person name="Berthelot C."/>
            <person name="Parey E."/>
            <person name="Roest-Crollius H."/>
            <person name="Braasch I."/>
            <person name="Postlethwait J."/>
            <person name="Robinson-Rechavi M."/>
            <person name="Echchiki A."/>
            <person name="Begum T."/>
            <person name="Montfort J."/>
            <person name="Schartl M."/>
            <person name="Bobe J."/>
            <person name="Guiguen Y."/>
        </authorList>
    </citation>
    <scope>NUCLEOTIDE SEQUENCE [LARGE SCALE GENOMIC DNA]</scope>
    <source>
        <strain evidence="2">M_S1</strain>
        <tissue evidence="2">Blood</tissue>
    </source>
</reference>
<evidence type="ECO:0000256" key="1">
    <source>
        <dbReference type="SAM" id="MobiDB-lite"/>
    </source>
</evidence>
<name>A0A7J6A2R5_AMEME</name>
<evidence type="ECO:0000313" key="2">
    <source>
        <dbReference type="EMBL" id="KAF4077155.1"/>
    </source>
</evidence>
<organism evidence="2 3">
    <name type="scientific">Ameiurus melas</name>
    <name type="common">Black bullhead</name>
    <name type="synonym">Silurus melas</name>
    <dbReference type="NCBI Taxonomy" id="219545"/>
    <lineage>
        <taxon>Eukaryota</taxon>
        <taxon>Metazoa</taxon>
        <taxon>Chordata</taxon>
        <taxon>Craniata</taxon>
        <taxon>Vertebrata</taxon>
        <taxon>Euteleostomi</taxon>
        <taxon>Actinopterygii</taxon>
        <taxon>Neopterygii</taxon>
        <taxon>Teleostei</taxon>
        <taxon>Ostariophysi</taxon>
        <taxon>Siluriformes</taxon>
        <taxon>Ictaluridae</taxon>
        <taxon>Ameiurus</taxon>
    </lineage>
</organism>
<gene>
    <name evidence="2" type="ORF">AMELA_G00204790</name>
</gene>
<keyword evidence="3" id="KW-1185">Reference proteome</keyword>
<proteinExistence type="predicted"/>
<dbReference type="AlphaFoldDB" id="A0A7J6A2R5"/>
<dbReference type="EMBL" id="JAAGNN010000018">
    <property type="protein sequence ID" value="KAF4077155.1"/>
    <property type="molecule type" value="Genomic_DNA"/>
</dbReference>
<accession>A0A7J6A2R5</accession>
<comment type="caution">
    <text evidence="2">The sequence shown here is derived from an EMBL/GenBank/DDBJ whole genome shotgun (WGS) entry which is preliminary data.</text>
</comment>
<feature type="compositionally biased region" description="Low complexity" evidence="1">
    <location>
        <begin position="1"/>
        <end position="13"/>
    </location>
</feature>
<dbReference type="Proteomes" id="UP000593565">
    <property type="component" value="Unassembled WGS sequence"/>
</dbReference>
<protein>
    <submittedName>
        <fullName evidence="2">Uncharacterized protein</fullName>
    </submittedName>
</protein>
<sequence length="91" mass="10509">MSSSAAEELLTASRGRKYRPERKGGESSSSVPGYRGEYRVRGRARSAGSPRLFFFLFSFHRLHRVYLWLFWMDPTITSGSIKEDVELYVLN</sequence>
<feature type="region of interest" description="Disordered" evidence="1">
    <location>
        <begin position="1"/>
        <end position="34"/>
    </location>
</feature>
<evidence type="ECO:0000313" key="3">
    <source>
        <dbReference type="Proteomes" id="UP000593565"/>
    </source>
</evidence>